<accession>A0AAD3XJ54</accession>
<protein>
    <submittedName>
        <fullName evidence="2">Uncharacterized protein</fullName>
    </submittedName>
</protein>
<reference evidence="2" key="1">
    <citation type="submission" date="2023-05" db="EMBL/GenBank/DDBJ databases">
        <title>Nepenthes gracilis genome sequencing.</title>
        <authorList>
            <person name="Fukushima K."/>
        </authorList>
    </citation>
    <scope>NUCLEOTIDE SEQUENCE</scope>
    <source>
        <strain evidence="2">SING2019-196</strain>
    </source>
</reference>
<dbReference type="Proteomes" id="UP001279734">
    <property type="component" value="Unassembled WGS sequence"/>
</dbReference>
<dbReference type="AlphaFoldDB" id="A0AAD3XJ54"/>
<dbReference type="EMBL" id="BSYO01000006">
    <property type="protein sequence ID" value="GMH06464.1"/>
    <property type="molecule type" value="Genomic_DNA"/>
</dbReference>
<name>A0AAD3XJ54_NEPGR</name>
<comment type="caution">
    <text evidence="2">The sequence shown here is derived from an EMBL/GenBank/DDBJ whole genome shotgun (WGS) entry which is preliminary data.</text>
</comment>
<feature type="region of interest" description="Disordered" evidence="1">
    <location>
        <begin position="51"/>
        <end position="80"/>
    </location>
</feature>
<evidence type="ECO:0000313" key="2">
    <source>
        <dbReference type="EMBL" id="GMH06464.1"/>
    </source>
</evidence>
<evidence type="ECO:0000256" key="1">
    <source>
        <dbReference type="SAM" id="MobiDB-lite"/>
    </source>
</evidence>
<proteinExistence type="predicted"/>
<sequence length="80" mass="8513">MGSAVTSSSSPVDFVFPALARWTARSTPLAQICKCNTKAALDTHRHQRKCAQVSGEEHTQRAPQRSGGAGLKTVFQQGSA</sequence>
<evidence type="ECO:0000313" key="3">
    <source>
        <dbReference type="Proteomes" id="UP001279734"/>
    </source>
</evidence>
<keyword evidence="3" id="KW-1185">Reference proteome</keyword>
<gene>
    <name evidence="2" type="ORF">Nepgr_008304</name>
</gene>
<organism evidence="2 3">
    <name type="scientific">Nepenthes gracilis</name>
    <name type="common">Slender pitcher plant</name>
    <dbReference type="NCBI Taxonomy" id="150966"/>
    <lineage>
        <taxon>Eukaryota</taxon>
        <taxon>Viridiplantae</taxon>
        <taxon>Streptophyta</taxon>
        <taxon>Embryophyta</taxon>
        <taxon>Tracheophyta</taxon>
        <taxon>Spermatophyta</taxon>
        <taxon>Magnoliopsida</taxon>
        <taxon>eudicotyledons</taxon>
        <taxon>Gunneridae</taxon>
        <taxon>Pentapetalae</taxon>
        <taxon>Caryophyllales</taxon>
        <taxon>Nepenthaceae</taxon>
        <taxon>Nepenthes</taxon>
    </lineage>
</organism>